<dbReference type="RefSeq" id="WP_111358825.1">
    <property type="nucleotide sequence ID" value="NZ_NHSK01000060.1"/>
</dbReference>
<dbReference type="OrthoDB" id="559450at2"/>
<organism evidence="2 3">
    <name type="scientific">Rhodoplanes elegans</name>
    <dbReference type="NCBI Taxonomy" id="29408"/>
    <lineage>
        <taxon>Bacteria</taxon>
        <taxon>Pseudomonadati</taxon>
        <taxon>Pseudomonadota</taxon>
        <taxon>Alphaproteobacteria</taxon>
        <taxon>Hyphomicrobiales</taxon>
        <taxon>Nitrobacteraceae</taxon>
        <taxon>Rhodoplanes</taxon>
    </lineage>
</organism>
<feature type="domain" description="Polymerase nucleotidyl transferase" evidence="1">
    <location>
        <begin position="11"/>
        <end position="95"/>
    </location>
</feature>
<evidence type="ECO:0000313" key="2">
    <source>
        <dbReference type="EMBL" id="RAI35166.1"/>
    </source>
</evidence>
<sequence length="99" mass="10768">MTRDDVIARLKSVEPELRDRGVAALYLFGSFARGEATDASDVDVFVEPASDNFYALANFTGAYDVISRALPGREIGYGTRAGLSPYVRDAVESDAVRVF</sequence>
<evidence type="ECO:0000259" key="1">
    <source>
        <dbReference type="Pfam" id="PF01909"/>
    </source>
</evidence>
<reference evidence="2 3" key="1">
    <citation type="submission" date="2017-07" db="EMBL/GenBank/DDBJ databases">
        <title>Draft Genome Sequences of Select Purple Nonsulfur Bacteria.</title>
        <authorList>
            <person name="Lasarre B."/>
            <person name="Mckinlay J.B."/>
        </authorList>
    </citation>
    <scope>NUCLEOTIDE SEQUENCE [LARGE SCALE GENOMIC DNA]</scope>
    <source>
        <strain evidence="2 3">DSM 11907</strain>
    </source>
</reference>
<name>A0A327KB39_9BRAD</name>
<protein>
    <submittedName>
        <fullName evidence="2">DNA processing protein DprA</fullName>
    </submittedName>
</protein>
<dbReference type="Proteomes" id="UP000248863">
    <property type="component" value="Unassembled WGS sequence"/>
</dbReference>
<dbReference type="EMBL" id="NPEU01000273">
    <property type="protein sequence ID" value="RAI35166.1"/>
    <property type="molecule type" value="Genomic_DNA"/>
</dbReference>
<dbReference type="Gene3D" id="3.30.460.10">
    <property type="entry name" value="Beta Polymerase, domain 2"/>
    <property type="match status" value="1"/>
</dbReference>
<dbReference type="AlphaFoldDB" id="A0A327KB39"/>
<dbReference type="InterPro" id="IPR002934">
    <property type="entry name" value="Polymerase_NTP_transf_dom"/>
</dbReference>
<keyword evidence="3" id="KW-1185">Reference proteome</keyword>
<dbReference type="CDD" id="cd05403">
    <property type="entry name" value="NT_KNTase_like"/>
    <property type="match status" value="1"/>
</dbReference>
<dbReference type="SUPFAM" id="SSF81301">
    <property type="entry name" value="Nucleotidyltransferase"/>
    <property type="match status" value="1"/>
</dbReference>
<dbReference type="Pfam" id="PF01909">
    <property type="entry name" value="NTP_transf_2"/>
    <property type="match status" value="1"/>
</dbReference>
<comment type="caution">
    <text evidence="2">The sequence shown here is derived from an EMBL/GenBank/DDBJ whole genome shotgun (WGS) entry which is preliminary data.</text>
</comment>
<dbReference type="InterPro" id="IPR043519">
    <property type="entry name" value="NT_sf"/>
</dbReference>
<proteinExistence type="predicted"/>
<dbReference type="GO" id="GO:0016779">
    <property type="term" value="F:nucleotidyltransferase activity"/>
    <property type="evidence" value="ECO:0007669"/>
    <property type="project" value="InterPro"/>
</dbReference>
<gene>
    <name evidence="2" type="ORF">CH338_19710</name>
</gene>
<evidence type="ECO:0000313" key="3">
    <source>
        <dbReference type="Proteomes" id="UP000248863"/>
    </source>
</evidence>
<accession>A0A327KB39</accession>